<accession>A0ACC0QPD2</accession>
<protein>
    <submittedName>
        <fullName evidence="1">Zn(2)-C6 fungal-type domain-containing protein</fullName>
    </submittedName>
</protein>
<name>A0ACC0QPD2_9HYPO</name>
<evidence type="ECO:0000313" key="2">
    <source>
        <dbReference type="Proteomes" id="UP001065298"/>
    </source>
</evidence>
<reference evidence="1" key="1">
    <citation type="submission" date="2022-06" db="EMBL/GenBank/DDBJ databases">
        <title>Fusarium solani species complex genomes reveal bases of compartmentalisation and animal pathogenesis.</title>
        <authorList>
            <person name="Tsai I.J."/>
        </authorList>
    </citation>
    <scope>NUCLEOTIDE SEQUENCE</scope>
    <source>
        <strain evidence="1">Fu6.1</strain>
    </source>
</reference>
<gene>
    <name evidence="1" type="ORF">NCS57_01025500</name>
</gene>
<evidence type="ECO:0000313" key="1">
    <source>
        <dbReference type="EMBL" id="KAI8660481.1"/>
    </source>
</evidence>
<sequence>MKSVPHASGPGTSSATQIIFTSYSSSPSYTYPPSSSASPYTFYAGLPNTPYIWYPPIMDAATSLQPAPSNGGKDDAFSSPEDPPSNSASPNSQILGLDRMASPSASPSAGTESRANIPSVPAACLACRGKHLKCDGQNPCSRCTSSNSECIYVASRRGYKGPRRGTARNPNKRHASSPARESTSSGEGPVSLAPATSVSMRSITCLNPALTDDLAASPFSTSLLDPALTSNGNGNSDISLFRPYGMSDGAAIEASELALSHHQGVIPAQVPVPTPAERCLDSFYRHFHAAHPFVLPKEYLLRIAKETTLEPLLAAMRWIGSLYIDSCPHRASFFQEARRLAYDSNRSKDGFLVQALLLLLIGLDGQGHQDKAREILADAERLAVRIGLNTRPFATLHGRGMAVLEESWRRTWWDLYVVDGMIAGVHRSTNFLLFDEPCDVALPCEEYQYLSGDIPQPMYLEDMDDIDFSGEDREFSSFAYRIQCARNLGKFMRVPPIYGPDDENLARIETLLTNWRLHLPESKQDALYKDGRLDEMMFQAHMMMHATSLLLHQPHSQLDSSSTRPVNSCAPHAPVPSGDAFNAHTKHTIQSASEISKLITHRVSLLSHTHFFTCVITLSSIVHLSKWALYFVPHDDDNLRQQIRLNIGALSKISQVWGNADRAGRQVKGVAQEIYRAKKQQQMTPQYWLGLTQEEVLNSIAADDSIISEIENMQSMPGLSGMIG</sequence>
<comment type="caution">
    <text evidence="1">The sequence shown here is derived from an EMBL/GenBank/DDBJ whole genome shotgun (WGS) entry which is preliminary data.</text>
</comment>
<organism evidence="1 2">
    <name type="scientific">Fusarium keratoplasticum</name>
    <dbReference type="NCBI Taxonomy" id="1328300"/>
    <lineage>
        <taxon>Eukaryota</taxon>
        <taxon>Fungi</taxon>
        <taxon>Dikarya</taxon>
        <taxon>Ascomycota</taxon>
        <taxon>Pezizomycotina</taxon>
        <taxon>Sordariomycetes</taxon>
        <taxon>Hypocreomycetidae</taxon>
        <taxon>Hypocreales</taxon>
        <taxon>Nectriaceae</taxon>
        <taxon>Fusarium</taxon>
        <taxon>Fusarium solani species complex</taxon>
    </lineage>
</organism>
<dbReference type="EMBL" id="CM046510">
    <property type="protein sequence ID" value="KAI8660481.1"/>
    <property type="molecule type" value="Genomic_DNA"/>
</dbReference>
<dbReference type="Proteomes" id="UP001065298">
    <property type="component" value="Chromosome 8"/>
</dbReference>
<keyword evidence="2" id="KW-1185">Reference proteome</keyword>
<proteinExistence type="predicted"/>